<reference evidence="3 4" key="1">
    <citation type="submission" date="2019-03" db="EMBL/GenBank/DDBJ databases">
        <title>Genomic Encyclopedia of Type Strains, Phase IV (KMG-IV): sequencing the most valuable type-strain genomes for metagenomic binning, comparative biology and taxonomic classification.</title>
        <authorList>
            <person name="Goeker M."/>
        </authorList>
    </citation>
    <scope>NUCLEOTIDE SEQUENCE [LARGE SCALE GENOMIC DNA]</scope>
    <source>
        <strain evidence="3 4">DSM 654</strain>
    </source>
</reference>
<dbReference type="Pfam" id="PF12706">
    <property type="entry name" value="Lactamase_B_2"/>
    <property type="match status" value="1"/>
</dbReference>
<dbReference type="EMBL" id="SMBU01000007">
    <property type="protein sequence ID" value="TCV00913.1"/>
    <property type="molecule type" value="Genomic_DNA"/>
</dbReference>
<proteinExistence type="predicted"/>
<dbReference type="GO" id="GO:0005737">
    <property type="term" value="C:cytoplasm"/>
    <property type="evidence" value="ECO:0007669"/>
    <property type="project" value="TreeGrafter"/>
</dbReference>
<feature type="region of interest" description="Disordered" evidence="1">
    <location>
        <begin position="25"/>
        <end position="71"/>
    </location>
</feature>
<dbReference type="InterPro" id="IPR001279">
    <property type="entry name" value="Metallo-B-lactamas"/>
</dbReference>
<dbReference type="OrthoDB" id="9805728at2"/>
<dbReference type="Gene3D" id="3.60.15.10">
    <property type="entry name" value="Ribonuclease Z/Hydroxyacylglutathione hydrolase-like"/>
    <property type="match status" value="1"/>
</dbReference>
<sequence>MKSLGKRASGLRLERMRDSPRYLKSEAGEGFRNVHPIQPGLRDSTERPSLGDFLCAEGRRTPQGPLPSVNPLDAWLKPTGSGLRATWLGHSTVLIEIDGLRVLTDPVWGKRASPSQLAGPKRFQPVPLALKQLPALDAVIISHDHYDHLDHGTIRELVKLQGVPFITSLGVGAHLQAWGVPPERIVELDWWEHWQHPAAELRIHATPSQHFSGRSLGDRNATLWSSLVIETPRHRVFFSGDTGLTSEYAAIRERFGGFDLVMLEVGAFHPSWGDIHLGPENALKALQHLGGGAFLPVHWGTFSLALHDWDQPAETLLELGPKQGAQLLMPRLGEAVEPAHGEPAKPWWRAADVPAHRRAKPARPARPAAETEDPRQLPPAMPWPLD</sequence>
<dbReference type="Proteomes" id="UP000295110">
    <property type="component" value="Unassembled WGS sequence"/>
</dbReference>
<organism evidence="3 4">
    <name type="scientific">Roseateles saccharophilus</name>
    <name type="common">Pseudomonas saccharophila</name>
    <dbReference type="NCBI Taxonomy" id="304"/>
    <lineage>
        <taxon>Bacteria</taxon>
        <taxon>Pseudomonadati</taxon>
        <taxon>Pseudomonadota</taxon>
        <taxon>Betaproteobacteria</taxon>
        <taxon>Burkholderiales</taxon>
        <taxon>Sphaerotilaceae</taxon>
        <taxon>Roseateles</taxon>
    </lineage>
</organism>
<protein>
    <submittedName>
        <fullName evidence="3">L-ascorbate metabolism protein UlaG (Beta-lactamase superfamily)</fullName>
    </submittedName>
</protein>
<feature type="compositionally biased region" description="Pro residues" evidence="1">
    <location>
        <begin position="376"/>
        <end position="386"/>
    </location>
</feature>
<feature type="domain" description="Metallo-beta-lactamase" evidence="2">
    <location>
        <begin position="89"/>
        <end position="298"/>
    </location>
</feature>
<evidence type="ECO:0000313" key="4">
    <source>
        <dbReference type="Proteomes" id="UP000295110"/>
    </source>
</evidence>
<accession>A0A4R3VAW1</accession>
<evidence type="ECO:0000259" key="2">
    <source>
        <dbReference type="SMART" id="SM00849"/>
    </source>
</evidence>
<evidence type="ECO:0000313" key="3">
    <source>
        <dbReference type="EMBL" id="TCV00913.1"/>
    </source>
</evidence>
<gene>
    <name evidence="3" type="ORF">EV671_100742</name>
</gene>
<evidence type="ECO:0000256" key="1">
    <source>
        <dbReference type="SAM" id="MobiDB-lite"/>
    </source>
</evidence>
<dbReference type="SMART" id="SM00849">
    <property type="entry name" value="Lactamase_B"/>
    <property type="match status" value="1"/>
</dbReference>
<dbReference type="SUPFAM" id="SSF56281">
    <property type="entry name" value="Metallo-hydrolase/oxidoreductase"/>
    <property type="match status" value="1"/>
</dbReference>
<dbReference type="PANTHER" id="PTHR15032:SF4">
    <property type="entry name" value="N-ACYL-PHOSPHATIDYLETHANOLAMINE-HYDROLYZING PHOSPHOLIPASE D"/>
    <property type="match status" value="1"/>
</dbReference>
<name>A0A4R3VAW1_ROSSA</name>
<dbReference type="InterPro" id="IPR036866">
    <property type="entry name" value="RibonucZ/Hydroxyglut_hydro"/>
</dbReference>
<feature type="region of interest" description="Disordered" evidence="1">
    <location>
        <begin position="349"/>
        <end position="386"/>
    </location>
</feature>
<comment type="caution">
    <text evidence="3">The sequence shown here is derived from an EMBL/GenBank/DDBJ whole genome shotgun (WGS) entry which is preliminary data.</text>
</comment>
<dbReference type="AlphaFoldDB" id="A0A4R3VAW1"/>
<keyword evidence="4" id="KW-1185">Reference proteome</keyword>
<dbReference type="PANTHER" id="PTHR15032">
    <property type="entry name" value="N-ACYL-PHOSPHATIDYLETHANOLAMINE-HYDROLYZING PHOSPHOLIPASE D"/>
    <property type="match status" value="1"/>
</dbReference>